<proteinExistence type="inferred from homology"/>
<comment type="similarity">
    <text evidence="8">Belongs to the early nodulin-like (ENODL) family.</text>
</comment>
<evidence type="ECO:0000313" key="14">
    <source>
        <dbReference type="Proteomes" id="UP001177140"/>
    </source>
</evidence>
<sequence>MNKNMASSLLGVLCIFLIVVTTTATAAAVHKGRVKPPTEFRVGGKLGWREPDANHTDMYELWATKNRFRIGDSLYFEYRNDSVLEVEKQGYYHCNMTATLASFNDGKTVINLDQPGPFYFISGALDHCKNGQRLLVDVINPNQTSPPSRPPPPPPAQPSIAVSPQPDDSPAPSPLSNSGVSVRALTSFPVLVALATFVASLV</sequence>
<gene>
    <name evidence="13" type="ORF">MKW94_006802</name>
</gene>
<dbReference type="InterPro" id="IPR041846">
    <property type="entry name" value="ENL_dom"/>
</dbReference>
<dbReference type="GO" id="GO:0012505">
    <property type="term" value="C:endomembrane system"/>
    <property type="evidence" value="ECO:0007669"/>
    <property type="project" value="UniProtKB-SubCell"/>
</dbReference>
<evidence type="ECO:0000256" key="6">
    <source>
        <dbReference type="ARBA" id="ARBA00023180"/>
    </source>
</evidence>
<evidence type="ECO:0000256" key="10">
    <source>
        <dbReference type="SAM" id="MobiDB-lite"/>
    </source>
</evidence>
<evidence type="ECO:0000256" key="3">
    <source>
        <dbReference type="ARBA" id="ARBA00022729"/>
    </source>
</evidence>
<dbReference type="GO" id="GO:0009055">
    <property type="term" value="F:electron transfer activity"/>
    <property type="evidence" value="ECO:0007669"/>
    <property type="project" value="InterPro"/>
</dbReference>
<dbReference type="SUPFAM" id="SSF49503">
    <property type="entry name" value="Cupredoxins"/>
    <property type="match status" value="1"/>
</dbReference>
<evidence type="ECO:0000256" key="7">
    <source>
        <dbReference type="ARBA" id="ARBA00023288"/>
    </source>
</evidence>
<dbReference type="GO" id="GO:0098552">
    <property type="term" value="C:side of membrane"/>
    <property type="evidence" value="ECO:0007669"/>
    <property type="project" value="UniProtKB-KW"/>
</dbReference>
<dbReference type="Gene3D" id="2.60.40.420">
    <property type="entry name" value="Cupredoxins - blue copper proteins"/>
    <property type="match status" value="1"/>
</dbReference>
<dbReference type="InterPro" id="IPR003245">
    <property type="entry name" value="Phytocyanin_dom"/>
</dbReference>
<protein>
    <recommendedName>
        <fullName evidence="12">Phytocyanin domain-containing protein</fullName>
    </recommendedName>
</protein>
<name>A0AA42AYZ6_PAPNU</name>
<reference evidence="13" key="1">
    <citation type="submission" date="2022-03" db="EMBL/GenBank/DDBJ databases">
        <title>A functionally conserved STORR gene fusion in Papaver species that diverged 16.8 million years ago.</title>
        <authorList>
            <person name="Catania T."/>
        </authorList>
    </citation>
    <scope>NUCLEOTIDE SEQUENCE</scope>
    <source>
        <strain evidence="13">S-191538</strain>
    </source>
</reference>
<keyword evidence="7" id="KW-0449">Lipoprotein</keyword>
<keyword evidence="2" id="KW-0336">GPI-anchor</keyword>
<dbReference type="FunFam" id="2.60.40.420:FF:000010">
    <property type="entry name" value="Early nodulin-like protein 1"/>
    <property type="match status" value="1"/>
</dbReference>
<dbReference type="AlphaFoldDB" id="A0AA42AYZ6"/>
<dbReference type="PANTHER" id="PTHR33021">
    <property type="entry name" value="BLUE COPPER PROTEIN"/>
    <property type="match status" value="1"/>
</dbReference>
<feature type="region of interest" description="Disordered" evidence="10">
    <location>
        <begin position="139"/>
        <end position="178"/>
    </location>
</feature>
<dbReference type="Pfam" id="PF02298">
    <property type="entry name" value="Cu_bind_like"/>
    <property type="match status" value="1"/>
</dbReference>
<dbReference type="PROSITE" id="PS51485">
    <property type="entry name" value="PHYTOCYANIN"/>
    <property type="match status" value="1"/>
</dbReference>
<organism evidence="13 14">
    <name type="scientific">Papaver nudicaule</name>
    <name type="common">Iceland poppy</name>
    <dbReference type="NCBI Taxonomy" id="74823"/>
    <lineage>
        <taxon>Eukaryota</taxon>
        <taxon>Viridiplantae</taxon>
        <taxon>Streptophyta</taxon>
        <taxon>Embryophyta</taxon>
        <taxon>Tracheophyta</taxon>
        <taxon>Spermatophyta</taxon>
        <taxon>Magnoliopsida</taxon>
        <taxon>Ranunculales</taxon>
        <taxon>Papaveraceae</taxon>
        <taxon>Papaveroideae</taxon>
        <taxon>Papaver</taxon>
    </lineage>
</organism>
<evidence type="ECO:0000256" key="11">
    <source>
        <dbReference type="SAM" id="SignalP"/>
    </source>
</evidence>
<dbReference type="PANTHER" id="PTHR33021:SF234">
    <property type="entry name" value="EARLY NODULIN-LIKE PROTEIN 7"/>
    <property type="match status" value="1"/>
</dbReference>
<dbReference type="CDD" id="cd11019">
    <property type="entry name" value="OsENODL1_like"/>
    <property type="match status" value="1"/>
</dbReference>
<feature type="compositionally biased region" description="Pro residues" evidence="10">
    <location>
        <begin position="147"/>
        <end position="157"/>
    </location>
</feature>
<feature type="domain" description="Phytocyanin" evidence="12">
    <location>
        <begin position="38"/>
        <end position="140"/>
    </location>
</feature>
<evidence type="ECO:0000256" key="2">
    <source>
        <dbReference type="ARBA" id="ARBA00022622"/>
    </source>
</evidence>
<dbReference type="InterPro" id="IPR008972">
    <property type="entry name" value="Cupredoxin"/>
</dbReference>
<feature type="chain" id="PRO_5041292020" description="Phytocyanin domain-containing protein" evidence="11">
    <location>
        <begin position="29"/>
        <end position="202"/>
    </location>
</feature>
<evidence type="ECO:0000256" key="8">
    <source>
        <dbReference type="ARBA" id="ARBA00035011"/>
    </source>
</evidence>
<comment type="caution">
    <text evidence="13">The sequence shown here is derived from an EMBL/GenBank/DDBJ whole genome shotgun (WGS) entry which is preliminary data.</text>
</comment>
<dbReference type="InterPro" id="IPR039391">
    <property type="entry name" value="Phytocyanin-like"/>
</dbReference>
<evidence type="ECO:0000256" key="1">
    <source>
        <dbReference type="ARBA" id="ARBA00004589"/>
    </source>
</evidence>
<evidence type="ECO:0000256" key="5">
    <source>
        <dbReference type="ARBA" id="ARBA00023157"/>
    </source>
</evidence>
<keyword evidence="14" id="KW-1185">Reference proteome</keyword>
<evidence type="ECO:0000256" key="9">
    <source>
        <dbReference type="ARBA" id="ARBA00037868"/>
    </source>
</evidence>
<keyword evidence="3 11" id="KW-0732">Signal</keyword>
<accession>A0AA42AYZ6</accession>
<dbReference type="Proteomes" id="UP001177140">
    <property type="component" value="Unassembled WGS sequence"/>
</dbReference>
<comment type="subcellular location">
    <subcellularLocation>
        <location evidence="9">Endomembrane system</location>
        <topology evidence="9">Lipid-anchor</topology>
    </subcellularLocation>
    <subcellularLocation>
        <location evidence="1">Membrane</location>
        <topology evidence="1">Lipid-anchor</topology>
        <topology evidence="1">GPI-anchor</topology>
    </subcellularLocation>
</comment>
<dbReference type="EMBL" id="JAJJMA010265385">
    <property type="protein sequence ID" value="MCL7045059.1"/>
    <property type="molecule type" value="Genomic_DNA"/>
</dbReference>
<evidence type="ECO:0000256" key="4">
    <source>
        <dbReference type="ARBA" id="ARBA00023136"/>
    </source>
</evidence>
<keyword evidence="5" id="KW-1015">Disulfide bond</keyword>
<keyword evidence="4" id="KW-0472">Membrane</keyword>
<keyword evidence="6" id="KW-0325">Glycoprotein</keyword>
<dbReference type="GO" id="GO:0005886">
    <property type="term" value="C:plasma membrane"/>
    <property type="evidence" value="ECO:0007669"/>
    <property type="project" value="TreeGrafter"/>
</dbReference>
<feature type="signal peptide" evidence="11">
    <location>
        <begin position="1"/>
        <end position="28"/>
    </location>
</feature>
<evidence type="ECO:0000259" key="12">
    <source>
        <dbReference type="PROSITE" id="PS51485"/>
    </source>
</evidence>
<evidence type="ECO:0000313" key="13">
    <source>
        <dbReference type="EMBL" id="MCL7045059.1"/>
    </source>
</evidence>